<sequence>MMIETTEVLGKWKEFTLINDTKMSVSVLNYGGIITKINVPDRDGNIENVALGFKDYRDYEANPPFLGALIGRVAGRIQGSSFELNGESYPLEANDGENHLHGGSKGFHQVIWDVTPFQNDVNVGLTLTHKSADGEGGYPGNVEVKVTYTLNNENQLSLFYEATSDQTTPLTLTNHCYFNLSGDLKTTVQDHHVTIDSQQFVELDEELIPTGAKPQVEGTTFDFRLGRRLGDGFNDEYQQNKIAGNGYDHYFIFDDNKEQQAVVREPNSGRVMSVKTNQPGMVMYTGNSLDDQMQLAEATSQKYLGVCFETQASPASLHHEGFPDVRLNAGEKYEKETVFTFGIE</sequence>
<dbReference type="PIRSF" id="PIRSF005096">
    <property type="entry name" value="GALM"/>
    <property type="match status" value="1"/>
</dbReference>
<dbReference type="CDD" id="cd09019">
    <property type="entry name" value="galactose_mutarotase_like"/>
    <property type="match status" value="1"/>
</dbReference>
<proteinExistence type="inferred from homology"/>
<dbReference type="PANTHER" id="PTHR10091">
    <property type="entry name" value="ALDOSE-1-EPIMERASE"/>
    <property type="match status" value="1"/>
</dbReference>
<dbReference type="InterPro" id="IPR047215">
    <property type="entry name" value="Galactose_mutarotase-like"/>
</dbReference>
<dbReference type="InterPro" id="IPR011013">
    <property type="entry name" value="Gal_mutarotase_sf_dom"/>
</dbReference>
<evidence type="ECO:0000313" key="7">
    <source>
        <dbReference type="Proteomes" id="UP000769780"/>
    </source>
</evidence>
<dbReference type="InterPro" id="IPR008183">
    <property type="entry name" value="Aldose_1/G6P_1-epimerase"/>
</dbReference>
<dbReference type="EMBL" id="JACWFH010000029">
    <property type="protein sequence ID" value="MBY0098844.1"/>
    <property type="molecule type" value="Genomic_DNA"/>
</dbReference>
<dbReference type="NCBIfam" id="NF008277">
    <property type="entry name" value="PRK11055.1"/>
    <property type="match status" value="1"/>
</dbReference>
<dbReference type="Gene3D" id="2.70.98.10">
    <property type="match status" value="1"/>
</dbReference>
<comment type="catalytic activity">
    <reaction evidence="5">
        <text>alpha-D-glucose = beta-D-glucose</text>
        <dbReference type="Rhea" id="RHEA:10264"/>
        <dbReference type="ChEBI" id="CHEBI:15903"/>
        <dbReference type="ChEBI" id="CHEBI:17925"/>
        <dbReference type="EC" id="5.1.3.3"/>
    </reaction>
</comment>
<keyword evidence="3 5" id="KW-0413">Isomerase</keyword>
<organism evidence="6 7">
    <name type="scientific">Mesobacillus maritimus</name>
    <dbReference type="NCBI Taxonomy" id="1643336"/>
    <lineage>
        <taxon>Bacteria</taxon>
        <taxon>Bacillati</taxon>
        <taxon>Bacillota</taxon>
        <taxon>Bacilli</taxon>
        <taxon>Bacillales</taxon>
        <taxon>Bacillaceae</taxon>
        <taxon>Mesobacillus</taxon>
    </lineage>
</organism>
<accession>A0ABS7K9A5</accession>
<evidence type="ECO:0000313" key="6">
    <source>
        <dbReference type="EMBL" id="MBY0098844.1"/>
    </source>
</evidence>
<dbReference type="EC" id="5.1.3.3" evidence="5"/>
<gene>
    <name evidence="6" type="ORF">H0185_18930</name>
</gene>
<dbReference type="InterPro" id="IPR014718">
    <property type="entry name" value="GH-type_carb-bd"/>
</dbReference>
<dbReference type="PANTHER" id="PTHR10091:SF0">
    <property type="entry name" value="GALACTOSE MUTAROTASE"/>
    <property type="match status" value="1"/>
</dbReference>
<keyword evidence="4 5" id="KW-0119">Carbohydrate metabolism</keyword>
<evidence type="ECO:0000256" key="5">
    <source>
        <dbReference type="PIRNR" id="PIRNR005096"/>
    </source>
</evidence>
<dbReference type="Proteomes" id="UP000769780">
    <property type="component" value="Unassembled WGS sequence"/>
</dbReference>
<dbReference type="Pfam" id="PF01263">
    <property type="entry name" value="Aldose_epim"/>
    <property type="match status" value="1"/>
</dbReference>
<dbReference type="InterPro" id="IPR015443">
    <property type="entry name" value="Aldose_1-epimerase"/>
</dbReference>
<evidence type="ECO:0000256" key="4">
    <source>
        <dbReference type="ARBA" id="ARBA00023277"/>
    </source>
</evidence>
<keyword evidence="7" id="KW-1185">Reference proteome</keyword>
<name>A0ABS7K9A5_9BACI</name>
<protein>
    <recommendedName>
        <fullName evidence="5">Aldose 1-epimerase</fullName>
        <ecNumber evidence="5">5.1.3.3</ecNumber>
    </recommendedName>
</protein>
<comment type="caution">
    <text evidence="6">The sequence shown here is derived from an EMBL/GenBank/DDBJ whole genome shotgun (WGS) entry which is preliminary data.</text>
</comment>
<evidence type="ECO:0000256" key="3">
    <source>
        <dbReference type="ARBA" id="ARBA00023235"/>
    </source>
</evidence>
<dbReference type="RefSeq" id="WP_221875063.1">
    <property type="nucleotide sequence ID" value="NZ_JACWFH010000029.1"/>
</dbReference>
<comment type="pathway">
    <text evidence="1 5">Carbohydrate metabolism; hexose metabolism.</text>
</comment>
<reference evidence="6 7" key="1">
    <citation type="submission" date="2020-07" db="EMBL/GenBank/DDBJ databases">
        <title>Fungal Genomes of the International Space Station.</title>
        <authorList>
            <person name="Seuylemezian A."/>
            <person name="Singh N.K."/>
            <person name="Wood J."/>
            <person name="Venkateswaran K."/>
        </authorList>
    </citation>
    <scope>NUCLEOTIDE SEQUENCE [LARGE SCALE GENOMIC DNA]</scope>
    <source>
        <strain evidence="6 7">PL-B2</strain>
    </source>
</reference>
<comment type="similarity">
    <text evidence="2 5">Belongs to the aldose epimerase family.</text>
</comment>
<dbReference type="SUPFAM" id="SSF74650">
    <property type="entry name" value="Galactose mutarotase-like"/>
    <property type="match status" value="1"/>
</dbReference>
<evidence type="ECO:0000256" key="2">
    <source>
        <dbReference type="ARBA" id="ARBA00006206"/>
    </source>
</evidence>
<evidence type="ECO:0000256" key="1">
    <source>
        <dbReference type="ARBA" id="ARBA00005028"/>
    </source>
</evidence>